<dbReference type="EMBL" id="PSZC01000004">
    <property type="protein sequence ID" value="PPJ38665.1"/>
    <property type="molecule type" value="Genomic_DNA"/>
</dbReference>
<reference evidence="1 2" key="1">
    <citation type="submission" date="2018-02" db="EMBL/GenBank/DDBJ databases">
        <title>8 Nocardia nova and 1 Nocardia cyriacigeorgica strain used for evolution to TMP-SMX.</title>
        <authorList>
            <person name="Mehta H."/>
            <person name="Weng J."/>
            <person name="Shamoo Y."/>
        </authorList>
    </citation>
    <scope>NUCLEOTIDE SEQUENCE [LARGE SCALE GENOMIC DNA]</scope>
    <source>
        <strain evidence="1 2">MDA3139</strain>
    </source>
</reference>
<proteinExistence type="predicted"/>
<accession>A0A2S6ATT5</accession>
<name>A0A2S6ATT5_9NOCA</name>
<dbReference type="AlphaFoldDB" id="A0A2S6ATT5"/>
<dbReference type="OrthoDB" id="5197650at2"/>
<evidence type="ECO:0000313" key="1">
    <source>
        <dbReference type="EMBL" id="PPJ38665.1"/>
    </source>
</evidence>
<dbReference type="RefSeq" id="WP_104377310.1">
    <property type="nucleotide sequence ID" value="NZ_PSZC01000004.1"/>
</dbReference>
<organism evidence="1 2">
    <name type="scientific">Nocardia nova</name>
    <dbReference type="NCBI Taxonomy" id="37330"/>
    <lineage>
        <taxon>Bacteria</taxon>
        <taxon>Bacillati</taxon>
        <taxon>Actinomycetota</taxon>
        <taxon>Actinomycetes</taxon>
        <taxon>Mycobacteriales</taxon>
        <taxon>Nocardiaceae</taxon>
        <taxon>Nocardia</taxon>
    </lineage>
</organism>
<dbReference type="Proteomes" id="UP000239874">
    <property type="component" value="Unassembled WGS sequence"/>
</dbReference>
<protein>
    <recommendedName>
        <fullName evidence="3">Hemerythrin-like domain-containing protein</fullName>
    </recommendedName>
</protein>
<comment type="caution">
    <text evidence="1">The sequence shown here is derived from an EMBL/GenBank/DDBJ whole genome shotgun (WGS) entry which is preliminary data.</text>
</comment>
<sequence length="109" mass="12760">MRDRLADTVRSLAASLDEHLAQEEREILSVVEEVMTVPERRALGERGRAHMPRNRQLNFLGFLMQTASESQRRKLLAEMPPAARVAWRLLGRRSVAREYRTIYRSDPEW</sequence>
<gene>
    <name evidence="1" type="ORF">C5E45_07090</name>
</gene>
<evidence type="ECO:0000313" key="2">
    <source>
        <dbReference type="Proteomes" id="UP000239874"/>
    </source>
</evidence>
<evidence type="ECO:0008006" key="3">
    <source>
        <dbReference type="Google" id="ProtNLM"/>
    </source>
</evidence>